<reference evidence="2" key="1">
    <citation type="submission" date="2024-07" db="EMBL/GenBank/DDBJ databases">
        <title>Two chromosome-level genome assemblies of Korean endemic species Abeliophyllum distichum and Forsythia ovata (Oleaceae).</title>
        <authorList>
            <person name="Jang H."/>
        </authorList>
    </citation>
    <scope>NUCLEOTIDE SEQUENCE [LARGE SCALE GENOMIC DNA]</scope>
</reference>
<evidence type="ECO:0000313" key="1">
    <source>
        <dbReference type="EMBL" id="KAL2519972.1"/>
    </source>
</evidence>
<keyword evidence="1" id="KW-0067">ATP-binding</keyword>
<dbReference type="Gene3D" id="3.40.50.300">
    <property type="entry name" value="P-loop containing nucleotide triphosphate hydrolases"/>
    <property type="match status" value="1"/>
</dbReference>
<comment type="caution">
    <text evidence="1">The sequence shown here is derived from an EMBL/GenBank/DDBJ whole genome shotgun (WGS) entry which is preliminary data.</text>
</comment>
<gene>
    <name evidence="1" type="ORF">Fot_23895</name>
</gene>
<protein>
    <submittedName>
        <fullName evidence="1">RNA helicase SDE3</fullName>
    </submittedName>
</protein>
<evidence type="ECO:0000313" key="2">
    <source>
        <dbReference type="Proteomes" id="UP001604277"/>
    </source>
</evidence>
<keyword evidence="1" id="KW-0378">Hydrolase</keyword>
<accession>A0ABD1U4N6</accession>
<dbReference type="Proteomes" id="UP001604277">
    <property type="component" value="Unassembled WGS sequence"/>
</dbReference>
<dbReference type="AlphaFoldDB" id="A0ABD1U4N6"/>
<organism evidence="1 2">
    <name type="scientific">Forsythia ovata</name>
    <dbReference type="NCBI Taxonomy" id="205694"/>
    <lineage>
        <taxon>Eukaryota</taxon>
        <taxon>Viridiplantae</taxon>
        <taxon>Streptophyta</taxon>
        <taxon>Embryophyta</taxon>
        <taxon>Tracheophyta</taxon>
        <taxon>Spermatophyta</taxon>
        <taxon>Magnoliopsida</taxon>
        <taxon>eudicotyledons</taxon>
        <taxon>Gunneridae</taxon>
        <taxon>Pentapetalae</taxon>
        <taxon>asterids</taxon>
        <taxon>lamiids</taxon>
        <taxon>Lamiales</taxon>
        <taxon>Oleaceae</taxon>
        <taxon>Forsythieae</taxon>
        <taxon>Forsythia</taxon>
    </lineage>
</organism>
<keyword evidence="1" id="KW-0547">Nucleotide-binding</keyword>
<proteinExistence type="predicted"/>
<dbReference type="InterPro" id="IPR027417">
    <property type="entry name" value="P-loop_NTPase"/>
</dbReference>
<sequence length="125" mass="14035">MFRANAAFRELDGVPLDILKSCSYEDKIECFSCPHLKVLRKIPGVKTGHFSHIFLVDASSSTEPEAMVPLANFTNDQTAVVITGTPNKNSGWIRSPIARNNGLKVSYFERLRDWQALSRALIQRL</sequence>
<name>A0ABD1U4N6_9LAMI</name>
<keyword evidence="1" id="KW-0347">Helicase</keyword>
<keyword evidence="2" id="KW-1185">Reference proteome</keyword>
<dbReference type="EMBL" id="JBFOLJ010000007">
    <property type="protein sequence ID" value="KAL2519972.1"/>
    <property type="molecule type" value="Genomic_DNA"/>
</dbReference>
<dbReference type="GO" id="GO:0004386">
    <property type="term" value="F:helicase activity"/>
    <property type="evidence" value="ECO:0007669"/>
    <property type="project" value="UniProtKB-KW"/>
</dbReference>